<dbReference type="InterPro" id="IPR051094">
    <property type="entry name" value="Diverse_Catalytic_Enzymes"/>
</dbReference>
<evidence type="ECO:0000313" key="9">
    <source>
        <dbReference type="Proteomes" id="UP001629536"/>
    </source>
</evidence>
<dbReference type="EC" id="3.6.1.41" evidence="1"/>
<dbReference type="InterPro" id="IPR003607">
    <property type="entry name" value="HD/PDEase_dom"/>
</dbReference>
<dbReference type="InterPro" id="IPR006674">
    <property type="entry name" value="HD_domain"/>
</dbReference>
<dbReference type="GO" id="GO:0008803">
    <property type="term" value="F:bis(5'-nucleosyl)-tetraphosphatase (symmetrical) activity"/>
    <property type="evidence" value="ECO:0007669"/>
    <property type="project" value="UniProtKB-EC"/>
</dbReference>
<gene>
    <name evidence="8" type="primary">yqeK</name>
    <name evidence="8" type="ORF">ABGF40_04695</name>
</gene>
<dbReference type="SUPFAM" id="SSF109604">
    <property type="entry name" value="HD-domain/PDEase-like"/>
    <property type="match status" value="1"/>
</dbReference>
<evidence type="ECO:0000256" key="5">
    <source>
        <dbReference type="ARBA" id="ARBA00023004"/>
    </source>
</evidence>
<feature type="domain" description="HD" evidence="7">
    <location>
        <begin position="20"/>
        <end position="136"/>
    </location>
</feature>
<keyword evidence="5" id="KW-0408">Iron</keyword>
<evidence type="ECO:0000256" key="3">
    <source>
        <dbReference type="ARBA" id="ARBA00022741"/>
    </source>
</evidence>
<comment type="caution">
    <text evidence="8">The sequence shown here is derived from an EMBL/GenBank/DDBJ whole genome shotgun (WGS) entry which is preliminary data.</text>
</comment>
<sequence>MALSFENIKLNLQKVLKVSRYEHVLRVNETALRLNKDLNLGLNEDEIQYACLLHDCAKNNEEFYFEKFKEKYNLKEKEVFEIPVLAHTILGSIVAKEIYGVENNKVLDAIRWHTTGKADMTLLEKLVFIADYIEPERSFETVDEVRKKVMENFDLGILLSLNNQIKYLISINAIIDLKTVEARNYLQRSIDE</sequence>
<evidence type="ECO:0000256" key="1">
    <source>
        <dbReference type="ARBA" id="ARBA00012506"/>
    </source>
</evidence>
<evidence type="ECO:0000313" key="8">
    <source>
        <dbReference type="EMBL" id="MFM1524966.1"/>
    </source>
</evidence>
<reference evidence="8 9" key="1">
    <citation type="journal article" date="2024" name="Front. Microbiol.">
        <title>Pangenomic and biochemical analyses of Helcococcus ovis reveal widespread tetracycline resistance and a novel bacterial species, Helcococcus bovis.</title>
        <authorList>
            <person name="Cunha F."/>
            <person name="Zhai Y."/>
            <person name="Casaro S."/>
            <person name="Jones K.L."/>
            <person name="Hernandez M."/>
            <person name="Bisinotto R.S."/>
            <person name="Kariyawasam S."/>
            <person name="Brown M.B."/>
            <person name="Phillips A."/>
            <person name="Jeong K.C."/>
            <person name="Galvao K.N."/>
        </authorList>
    </citation>
    <scope>NUCLEOTIDE SEQUENCE [LARGE SCALE GENOMIC DNA]</scope>
    <source>
        <strain evidence="8 9">KG197</strain>
    </source>
</reference>
<dbReference type="CDD" id="cd00077">
    <property type="entry name" value="HDc"/>
    <property type="match status" value="1"/>
</dbReference>
<dbReference type="EMBL" id="JBFNFH010000009">
    <property type="protein sequence ID" value="MFM1524966.1"/>
    <property type="molecule type" value="Genomic_DNA"/>
</dbReference>
<evidence type="ECO:0000259" key="7">
    <source>
        <dbReference type="PROSITE" id="PS51831"/>
    </source>
</evidence>
<keyword evidence="3" id="KW-0547">Nucleotide-binding</keyword>
<evidence type="ECO:0000256" key="4">
    <source>
        <dbReference type="ARBA" id="ARBA00022801"/>
    </source>
</evidence>
<dbReference type="RefSeq" id="WP_408126590.1">
    <property type="nucleotide sequence ID" value="NZ_JBFNFH010000009.1"/>
</dbReference>
<dbReference type="Pfam" id="PF01966">
    <property type="entry name" value="HD"/>
    <property type="match status" value="1"/>
</dbReference>
<dbReference type="InterPro" id="IPR005249">
    <property type="entry name" value="YqeK"/>
</dbReference>
<dbReference type="PANTHER" id="PTHR35795">
    <property type="entry name" value="SLR1885 PROTEIN"/>
    <property type="match status" value="1"/>
</dbReference>
<accession>A0ABW9F7L1</accession>
<dbReference type="SMART" id="SM00471">
    <property type="entry name" value="HDc"/>
    <property type="match status" value="1"/>
</dbReference>
<dbReference type="PROSITE" id="PS51831">
    <property type="entry name" value="HD"/>
    <property type="match status" value="1"/>
</dbReference>
<dbReference type="PANTHER" id="PTHR35795:SF1">
    <property type="entry name" value="BIS(5'-NUCLEOSYL)-TETRAPHOSPHATASE, SYMMETRICAL"/>
    <property type="match status" value="1"/>
</dbReference>
<dbReference type="Gene3D" id="1.10.3210.10">
    <property type="entry name" value="Hypothetical protein af1432"/>
    <property type="match status" value="1"/>
</dbReference>
<keyword evidence="4 8" id="KW-0378">Hydrolase</keyword>
<protein>
    <recommendedName>
        <fullName evidence="1">bis(5'-nucleosyl)-tetraphosphatase (symmetrical)</fullName>
        <ecNumber evidence="1">3.6.1.41</ecNumber>
    </recommendedName>
</protein>
<dbReference type="Proteomes" id="UP001629536">
    <property type="component" value="Unassembled WGS sequence"/>
</dbReference>
<proteinExistence type="predicted"/>
<evidence type="ECO:0000256" key="6">
    <source>
        <dbReference type="ARBA" id="ARBA00049417"/>
    </source>
</evidence>
<name>A0ABW9F7L1_9FIRM</name>
<comment type="catalytic activity">
    <reaction evidence="6">
        <text>P(1),P(4)-bis(5'-adenosyl) tetraphosphate + H2O = 2 ADP + 2 H(+)</text>
        <dbReference type="Rhea" id="RHEA:24252"/>
        <dbReference type="ChEBI" id="CHEBI:15377"/>
        <dbReference type="ChEBI" id="CHEBI:15378"/>
        <dbReference type="ChEBI" id="CHEBI:58141"/>
        <dbReference type="ChEBI" id="CHEBI:456216"/>
        <dbReference type="EC" id="3.6.1.41"/>
    </reaction>
</comment>
<organism evidence="8 9">
    <name type="scientific">Helcococcus bovis</name>
    <dbReference type="NCBI Taxonomy" id="3153252"/>
    <lineage>
        <taxon>Bacteria</taxon>
        <taxon>Bacillati</taxon>
        <taxon>Bacillota</taxon>
        <taxon>Tissierellia</taxon>
        <taxon>Tissierellales</taxon>
        <taxon>Peptoniphilaceae</taxon>
        <taxon>Helcococcus</taxon>
    </lineage>
</organism>
<keyword evidence="2" id="KW-0479">Metal-binding</keyword>
<evidence type="ECO:0000256" key="2">
    <source>
        <dbReference type="ARBA" id="ARBA00022723"/>
    </source>
</evidence>
<keyword evidence="9" id="KW-1185">Reference proteome</keyword>
<dbReference type="NCBIfam" id="TIGR00488">
    <property type="entry name" value="bis(5'-nucleosyl)-tetraphosphatase (symmetrical) YqeK"/>
    <property type="match status" value="1"/>
</dbReference>